<sequence length="1312" mass="140302">MATILLSAAGAAVGGMVGGSVLGLSSAMIGRAIGASVGQAIDQRLMGSGSEVIEGPRLDRYRITGASDGAPVRRVWGRVRVAGHVIWATEFKEHVKKTRQSGGGKGGGGGSSVTTKSYSYSVSLAVALCEGEILRVGRVWADGIEVPAGSLDMRVYTGSEDQQPDPRIEAVEGEGMAPAYRGIAYVVIEDLALGEFGNRVPQLTFEVVRPAQGEDIPDAVRSLSDVVKAVALVPGTGEYALATTPVRHAFGLGRNEAVNAHSPLGRTDFAASLSALEEELPKCGSVSLVVSWFGGDLRCGSCAIEPKVEQRDIDGVPMAWRAGGIGRSAARAVPRMDERPIYGGTPADGSVIEAIRGIRETGREVMFYPFILMDQVAGNDLVDPWSGTTGQPALPWRGRITTSLAAGLGGSPDGTVAASDEVAAFFGAATPEDFERTGGEVLYHGPDEWSFRRFILHYAHLCRLAGGVDSFCIGSEMRGVTQIRGAGGTYPAVAELQRLAADVRRVLGADTKIGYAADWSEYFGHHPQDGSGDVRFHLDPLWSDPAIDFVGIDNYMPLSDWRDGEAHADAEWGSIYNAAYLEANVAGGEGYDWYYPDTEAREAQRRVPIEDGAYAEPWVFRPKDLRGWWENPHHERIGGVRQAVPTDWVPGSKPIRFTEIGCAAIDKGTNQPNRFVDVKSSESGTPHHSDGTRDDLIQAQYLRAMTSYWGRTENNPVSDLYGGSMVDMTRAHVWAWDARPFPYFPALGDVWSDGENYGTGHWLNGRTSGENLGAVVAEICMRAGAGLPDVSRLYGTVRGFSVEDGREARGVLQPLMLAYGFEAIERDGRLMFRTRTGAQPVALGVDDLAEADGIDGAVERIRAPKAEIAGRVRLSYLEAETDFEVRTAEAAFPGESAPTVSHSELPLTLTPAEARGVVERWLAEARVARDGIRFAVPPSRLDLGAGDVVALGPAGGDGRYRIDRVEQGDVRLMEAVRIEPQVYVPSEAADARSAPRPWQPPMPVEPIFLDLPLLTGEEVPHAPHVAVAGDPWPGAVAVYSSGEDAGYALDAVVEAPASVGVTETPLLAAAPGRWDLGPPLRVRMARGTLSSADRKAVLGGANAVAIGSGAPGGWEIVQFAEAVLVGAETWELSRRLRGQAGTDAVMPAEWPSGSLVVLLDGTPEQIPAALSARGLERHYRIGPASLPMSDTAYLHRVESFDGTGMRPYAPAHLRARAMPDGDIEIGWIRRTRIGGDSWQGEEVPLGEEAERYRLRVLSPGGAVLRETVTETPSFIYGAAERAADGPGPLTLSVAQISTTFGDGPQTRIEIHE</sequence>
<accession>A0ABU3DJB6</accession>
<protein>
    <submittedName>
        <fullName evidence="4">Glycoside hydrolase/phage tail family protein</fullName>
    </submittedName>
</protein>
<reference evidence="4 5" key="1">
    <citation type="submission" date="2023-09" db="EMBL/GenBank/DDBJ databases">
        <authorList>
            <person name="Rey-Velasco X."/>
        </authorList>
    </citation>
    <scope>NUCLEOTIDE SEQUENCE [LARGE SCALE GENOMIC DNA]</scope>
    <source>
        <strain evidence="4 5">F158</strain>
    </source>
</reference>
<dbReference type="Pfam" id="PF13550">
    <property type="entry name" value="Phage-tail_3"/>
    <property type="match status" value="1"/>
</dbReference>
<feature type="domain" description="GTA TIM-barrel-like" evidence="1">
    <location>
        <begin position="449"/>
        <end position="745"/>
    </location>
</feature>
<evidence type="ECO:0000259" key="2">
    <source>
        <dbReference type="Pfam" id="PF13550"/>
    </source>
</evidence>
<dbReference type="Gene3D" id="3.20.20.80">
    <property type="entry name" value="Glycosidases"/>
    <property type="match status" value="1"/>
</dbReference>
<evidence type="ECO:0000313" key="4">
    <source>
        <dbReference type="EMBL" id="MDT0683624.1"/>
    </source>
</evidence>
<dbReference type="Pfam" id="PF13547">
    <property type="entry name" value="GTA_TIM"/>
    <property type="match status" value="1"/>
</dbReference>
<keyword evidence="4" id="KW-0378">Hydrolase</keyword>
<keyword evidence="5" id="KW-1185">Reference proteome</keyword>
<comment type="caution">
    <text evidence="4">The sequence shown here is derived from an EMBL/GenBank/DDBJ whole genome shotgun (WGS) entry which is preliminary data.</text>
</comment>
<dbReference type="GO" id="GO:0016787">
    <property type="term" value="F:hydrolase activity"/>
    <property type="evidence" value="ECO:0007669"/>
    <property type="project" value="UniProtKB-KW"/>
</dbReference>
<dbReference type="Proteomes" id="UP001265259">
    <property type="component" value="Unassembled WGS sequence"/>
</dbReference>
<dbReference type="RefSeq" id="WP_311692348.1">
    <property type="nucleotide sequence ID" value="NZ_JAVRHL010000003.1"/>
</dbReference>
<dbReference type="EMBL" id="JAVRHL010000003">
    <property type="protein sequence ID" value="MDT0683624.1"/>
    <property type="molecule type" value="Genomic_DNA"/>
</dbReference>
<dbReference type="SUPFAM" id="SSF51445">
    <property type="entry name" value="(Trans)glycosidases"/>
    <property type="match status" value="1"/>
</dbReference>
<dbReference type="InterPro" id="IPR017853">
    <property type="entry name" value="GH"/>
</dbReference>
<dbReference type="Pfam" id="PF23666">
    <property type="entry name" value="Rcc01698_C"/>
    <property type="match status" value="1"/>
</dbReference>
<name>A0ABU3DJB6_9RHOB</name>
<dbReference type="CDD" id="cd19607">
    <property type="entry name" value="GTA_TIM-barrel-like"/>
    <property type="match status" value="1"/>
</dbReference>
<evidence type="ECO:0000259" key="1">
    <source>
        <dbReference type="Pfam" id="PF13547"/>
    </source>
</evidence>
<organism evidence="4 5">
    <name type="scientific">Tropicimonas omnivorans</name>
    <dbReference type="NCBI Taxonomy" id="3075590"/>
    <lineage>
        <taxon>Bacteria</taxon>
        <taxon>Pseudomonadati</taxon>
        <taxon>Pseudomonadota</taxon>
        <taxon>Alphaproteobacteria</taxon>
        <taxon>Rhodobacterales</taxon>
        <taxon>Roseobacteraceae</taxon>
        <taxon>Tropicimonas</taxon>
    </lineage>
</organism>
<evidence type="ECO:0000313" key="5">
    <source>
        <dbReference type="Proteomes" id="UP001265259"/>
    </source>
</evidence>
<feature type="domain" description="Tip attachment protein J" evidence="2">
    <location>
        <begin position="805"/>
        <end position="966"/>
    </location>
</feature>
<gene>
    <name evidence="4" type="ORF">RM543_13090</name>
</gene>
<dbReference type="InterPro" id="IPR025195">
    <property type="entry name" value="GTA_TIM_dom"/>
</dbReference>
<proteinExistence type="predicted"/>
<dbReference type="InterPro" id="IPR056490">
    <property type="entry name" value="Rcc01698_C"/>
</dbReference>
<feature type="domain" description="Rcc01698-like C-terminal" evidence="3">
    <location>
        <begin position="1057"/>
        <end position="1157"/>
    </location>
</feature>
<dbReference type="InterPro" id="IPR032876">
    <property type="entry name" value="J_dom"/>
</dbReference>
<evidence type="ECO:0000259" key="3">
    <source>
        <dbReference type="Pfam" id="PF23666"/>
    </source>
</evidence>